<dbReference type="InterPro" id="IPR017900">
    <property type="entry name" value="4Fe4S_Fe_S_CS"/>
</dbReference>
<evidence type="ECO:0000259" key="7">
    <source>
        <dbReference type="PROSITE" id="PS51379"/>
    </source>
</evidence>
<keyword evidence="1 6" id="KW-0004">4Fe-4S</keyword>
<evidence type="ECO:0000256" key="2">
    <source>
        <dbReference type="ARBA" id="ARBA00022723"/>
    </source>
</evidence>
<dbReference type="AlphaFoldDB" id="A0A089Q5H9"/>
<dbReference type="InterPro" id="IPR004496">
    <property type="entry name" value="NapF"/>
</dbReference>
<evidence type="ECO:0000256" key="4">
    <source>
        <dbReference type="ARBA" id="ARBA00023004"/>
    </source>
</evidence>
<name>A0A089Q5H9_9ENTR</name>
<comment type="cofactor">
    <cofactor evidence="6">
        <name>[4Fe-4S] cluster</name>
        <dbReference type="ChEBI" id="CHEBI:49883"/>
    </cofactor>
</comment>
<dbReference type="HAMAP" id="MF_02201">
    <property type="entry name" value="NapF"/>
    <property type="match status" value="1"/>
</dbReference>
<feature type="binding site" evidence="6">
    <location>
        <position position="46"/>
    </location>
    <ligand>
        <name>[4Fe-4S] cluster</name>
        <dbReference type="ChEBI" id="CHEBI:49883"/>
        <label>1</label>
    </ligand>
</feature>
<dbReference type="InterPro" id="IPR017896">
    <property type="entry name" value="4Fe4S_Fe-S-bd"/>
</dbReference>
<keyword evidence="2 6" id="KW-0479">Metal-binding</keyword>
<dbReference type="PROSITE" id="PS00198">
    <property type="entry name" value="4FE4S_FER_1"/>
    <property type="match status" value="2"/>
</dbReference>
<evidence type="ECO:0000256" key="3">
    <source>
        <dbReference type="ARBA" id="ARBA00022737"/>
    </source>
</evidence>
<feature type="binding site" evidence="6">
    <location>
        <position position="74"/>
    </location>
    <ligand>
        <name>[4Fe-4S] cluster</name>
        <dbReference type="ChEBI" id="CHEBI:49883"/>
        <label>2</label>
    </ligand>
</feature>
<feature type="domain" description="4Fe-4S ferredoxin-type" evidence="7">
    <location>
        <begin position="57"/>
        <end position="88"/>
    </location>
</feature>
<dbReference type="Proteomes" id="UP000029481">
    <property type="component" value="Chromosome"/>
</dbReference>
<protein>
    <recommendedName>
        <fullName evidence="6">Ferredoxin-type protein NapF</fullName>
    </recommendedName>
</protein>
<dbReference type="CDD" id="cd10564">
    <property type="entry name" value="NapF_like"/>
    <property type="match status" value="1"/>
</dbReference>
<comment type="subunit">
    <text evidence="6">Interacts with the cytoplasmic NapA precursor.</text>
</comment>
<dbReference type="GO" id="GO:0005737">
    <property type="term" value="C:cytoplasm"/>
    <property type="evidence" value="ECO:0007669"/>
    <property type="project" value="UniProtKB-SubCell"/>
</dbReference>
<feature type="binding site" evidence="6">
    <location>
        <position position="39"/>
    </location>
    <ligand>
        <name>[4Fe-4S] cluster</name>
        <dbReference type="ChEBI" id="CHEBI:49883"/>
        <label>1</label>
    </ligand>
</feature>
<feature type="binding site" evidence="6">
    <location>
        <position position="78"/>
    </location>
    <ligand>
        <name>[4Fe-4S] cluster</name>
        <dbReference type="ChEBI" id="CHEBI:49883"/>
        <label>2</label>
    </ligand>
</feature>
<sequence length="163" mass="17700">MAKLTRRGLLTGGWHSLTPVIRPPWSGDETHFLLDCTRCDTCITVCQSRVLRRGQGGYPEIDFSPGECTFCYACAEACPEQLFAPQSSKPWALTLQLAETCLALHQVECRSCEDACEPRAIRFLPTLEGVSRPQISSSACHGCGACVAGCPTSAITLRPQDAH</sequence>
<dbReference type="RefSeq" id="WP_038480366.1">
    <property type="nucleotide sequence ID" value="NZ_CP009451.1"/>
</dbReference>
<comment type="function">
    <text evidence="6">Could be involved in the maturation of NapA, the catalytic subunit of the periplasmic nitrate reductase, before its export into the periplasm.</text>
</comment>
<evidence type="ECO:0000256" key="6">
    <source>
        <dbReference type="HAMAP-Rule" id="MF_02201"/>
    </source>
</evidence>
<dbReference type="NCBIfam" id="TIGR00402">
    <property type="entry name" value="napF"/>
    <property type="match status" value="1"/>
</dbReference>
<comment type="similarity">
    <text evidence="6">Belongs to the NapF family.</text>
</comment>
<dbReference type="InterPro" id="IPR050572">
    <property type="entry name" value="Fe-S_Ferredoxin"/>
</dbReference>
<keyword evidence="4 6" id="KW-0408">Iron</keyword>
<feature type="binding site" evidence="6">
    <location>
        <position position="146"/>
    </location>
    <ligand>
        <name>[4Fe-4S] cluster</name>
        <dbReference type="ChEBI" id="CHEBI:49883"/>
        <label>3</label>
    </ligand>
</feature>
<dbReference type="PANTHER" id="PTHR43687">
    <property type="entry name" value="ADENYLYLSULFATE REDUCTASE, BETA SUBUNIT"/>
    <property type="match status" value="1"/>
</dbReference>
<feature type="binding site" evidence="6">
    <location>
        <position position="140"/>
    </location>
    <ligand>
        <name>[4Fe-4S] cluster</name>
        <dbReference type="ChEBI" id="CHEBI:49883"/>
        <label>3</label>
    </ligand>
</feature>
<evidence type="ECO:0000313" key="8">
    <source>
        <dbReference type="EMBL" id="AIR06531.1"/>
    </source>
</evidence>
<feature type="binding site" evidence="6">
    <location>
        <position position="150"/>
    </location>
    <ligand>
        <name>[4Fe-4S] cluster</name>
        <dbReference type="ChEBI" id="CHEBI:49883"/>
        <label>3</label>
    </ligand>
</feature>
<feature type="binding site" evidence="6">
    <location>
        <position position="36"/>
    </location>
    <ligand>
        <name>[4Fe-4S] cluster</name>
        <dbReference type="ChEBI" id="CHEBI:49883"/>
        <label>1</label>
    </ligand>
</feature>
<feature type="binding site" evidence="6">
    <location>
        <position position="68"/>
    </location>
    <ligand>
        <name>[4Fe-4S] cluster</name>
        <dbReference type="ChEBI" id="CHEBI:49883"/>
        <label>2</label>
    </ligand>
</feature>
<evidence type="ECO:0000256" key="1">
    <source>
        <dbReference type="ARBA" id="ARBA00022485"/>
    </source>
</evidence>
<dbReference type="PROSITE" id="PS51379">
    <property type="entry name" value="4FE4S_FER_2"/>
    <property type="match status" value="2"/>
</dbReference>
<proteinExistence type="inferred from homology"/>
<reference evidence="8 9" key="1">
    <citation type="submission" date="2014-09" db="EMBL/GenBank/DDBJ databases">
        <title>Cedecea neteri SSMD04 Genome Sequencing.</title>
        <authorList>
            <person name="Tan J.-Y."/>
        </authorList>
    </citation>
    <scope>NUCLEOTIDE SEQUENCE [LARGE SCALE GENOMIC DNA]</scope>
    <source>
        <strain evidence="8 9">SSMD04</strain>
    </source>
</reference>
<dbReference type="Gene3D" id="3.30.70.20">
    <property type="match status" value="2"/>
</dbReference>
<keyword evidence="5 6" id="KW-0411">Iron-sulfur</keyword>
<feature type="binding site" evidence="6">
    <location>
        <position position="143"/>
    </location>
    <ligand>
        <name>[4Fe-4S] cluster</name>
        <dbReference type="ChEBI" id="CHEBI:49883"/>
        <label>3</label>
    </ligand>
</feature>
<dbReference type="PANTHER" id="PTHR43687:SF1">
    <property type="entry name" value="FERREDOXIN III"/>
    <property type="match status" value="1"/>
</dbReference>
<dbReference type="GO" id="GO:0051539">
    <property type="term" value="F:4 iron, 4 sulfur cluster binding"/>
    <property type="evidence" value="ECO:0007669"/>
    <property type="project" value="UniProtKB-UniRule"/>
</dbReference>
<keyword evidence="3 6" id="KW-0677">Repeat</keyword>
<accession>A0A089Q5H9</accession>
<feature type="binding site" evidence="6">
    <location>
        <position position="71"/>
    </location>
    <ligand>
        <name>[4Fe-4S] cluster</name>
        <dbReference type="ChEBI" id="CHEBI:49883"/>
        <label>2</label>
    </ligand>
</feature>
<evidence type="ECO:0000256" key="5">
    <source>
        <dbReference type="ARBA" id="ARBA00023014"/>
    </source>
</evidence>
<dbReference type="OrthoDB" id="9808559at2"/>
<keyword evidence="9" id="KW-1185">Reference proteome</keyword>
<dbReference type="Pfam" id="PF12838">
    <property type="entry name" value="Fer4_7"/>
    <property type="match status" value="1"/>
</dbReference>
<dbReference type="KEGG" id="cnt:JT31_18500"/>
<evidence type="ECO:0000313" key="9">
    <source>
        <dbReference type="Proteomes" id="UP000029481"/>
    </source>
</evidence>
<gene>
    <name evidence="6" type="primary">napF</name>
    <name evidence="8" type="ORF">JT31_18500</name>
</gene>
<dbReference type="Pfam" id="PF13187">
    <property type="entry name" value="Fer4_9"/>
    <property type="match status" value="1"/>
</dbReference>
<organism evidence="8 9">
    <name type="scientific">Cedecea neteri</name>
    <dbReference type="NCBI Taxonomy" id="158822"/>
    <lineage>
        <taxon>Bacteria</taxon>
        <taxon>Pseudomonadati</taxon>
        <taxon>Pseudomonadota</taxon>
        <taxon>Gammaproteobacteria</taxon>
        <taxon>Enterobacterales</taxon>
        <taxon>Enterobacteriaceae</taxon>
        <taxon>Cedecea</taxon>
    </lineage>
</organism>
<keyword evidence="6" id="KW-0963">Cytoplasm</keyword>
<comment type="subcellular location">
    <subcellularLocation>
        <location evidence="6">Cytoplasm</location>
    </subcellularLocation>
</comment>
<dbReference type="GO" id="GO:0046872">
    <property type="term" value="F:metal ion binding"/>
    <property type="evidence" value="ECO:0007669"/>
    <property type="project" value="UniProtKB-KW"/>
</dbReference>
<dbReference type="SUPFAM" id="SSF54862">
    <property type="entry name" value="4Fe-4S ferredoxins"/>
    <property type="match status" value="1"/>
</dbReference>
<feature type="binding site" evidence="6">
    <location>
        <position position="42"/>
    </location>
    <ligand>
        <name>[4Fe-4S] cluster</name>
        <dbReference type="ChEBI" id="CHEBI:49883"/>
        <label>1</label>
    </ligand>
</feature>
<feature type="domain" description="4Fe-4S ferredoxin-type" evidence="7">
    <location>
        <begin position="131"/>
        <end position="160"/>
    </location>
</feature>
<dbReference type="EMBL" id="CP009451">
    <property type="protein sequence ID" value="AIR06531.1"/>
    <property type="molecule type" value="Genomic_DNA"/>
</dbReference>